<dbReference type="OrthoDB" id="240546at2759"/>
<protein>
    <submittedName>
        <fullName evidence="1">Uncharacterized protein</fullName>
    </submittedName>
</protein>
<evidence type="ECO:0000313" key="1">
    <source>
        <dbReference type="EMBL" id="KAF7631226.1"/>
    </source>
</evidence>
<evidence type="ECO:0000313" key="2">
    <source>
        <dbReference type="Proteomes" id="UP000605970"/>
    </source>
</evidence>
<proteinExistence type="predicted"/>
<sequence>MLPFPYSPFAAAQHFFGYNDPKTQKDAKKTEFVKFMDICEHFFISHPASGQKEGHELERVMIFLPTTETPTKNKWKLLKSTTLTSDDESIDFRYISSTSSKEIVLVVENGASFIVKETCKQFDYCVHLPTIRALLERAYNTPLVDLLIQYSVEKRDLIPLWHFINQTILPSAMQAELTPEGFINSRSFGLVCPVKLPTHLLTLLPKLAFY</sequence>
<organism evidence="1 2">
    <name type="scientific">Meloidogyne graminicola</name>
    <dbReference type="NCBI Taxonomy" id="189291"/>
    <lineage>
        <taxon>Eukaryota</taxon>
        <taxon>Metazoa</taxon>
        <taxon>Ecdysozoa</taxon>
        <taxon>Nematoda</taxon>
        <taxon>Chromadorea</taxon>
        <taxon>Rhabditida</taxon>
        <taxon>Tylenchina</taxon>
        <taxon>Tylenchomorpha</taxon>
        <taxon>Tylenchoidea</taxon>
        <taxon>Meloidogynidae</taxon>
        <taxon>Meloidogyninae</taxon>
        <taxon>Meloidogyne</taxon>
    </lineage>
</organism>
<comment type="caution">
    <text evidence="1">The sequence shown here is derived from an EMBL/GenBank/DDBJ whole genome shotgun (WGS) entry which is preliminary data.</text>
</comment>
<dbReference type="AlphaFoldDB" id="A0A8S9ZFJ7"/>
<keyword evidence="2" id="KW-1185">Reference proteome</keyword>
<dbReference type="Proteomes" id="UP000605970">
    <property type="component" value="Unassembled WGS sequence"/>
</dbReference>
<dbReference type="EMBL" id="JABEBT010000114">
    <property type="protein sequence ID" value="KAF7631226.1"/>
    <property type="molecule type" value="Genomic_DNA"/>
</dbReference>
<name>A0A8S9ZFJ7_9BILA</name>
<gene>
    <name evidence="1" type="ORF">Mgra_00008555</name>
</gene>
<reference evidence="1" key="1">
    <citation type="journal article" date="2020" name="Ecol. Evol.">
        <title>Genome structure and content of the rice root-knot nematode (Meloidogyne graminicola).</title>
        <authorList>
            <person name="Phan N.T."/>
            <person name="Danchin E.G.J."/>
            <person name="Klopp C."/>
            <person name="Perfus-Barbeoch L."/>
            <person name="Kozlowski D.K."/>
            <person name="Koutsovoulos G.D."/>
            <person name="Lopez-Roques C."/>
            <person name="Bouchez O."/>
            <person name="Zahm M."/>
            <person name="Besnard G."/>
            <person name="Bellafiore S."/>
        </authorList>
    </citation>
    <scope>NUCLEOTIDE SEQUENCE</scope>
    <source>
        <strain evidence="1">VN-18</strain>
    </source>
</reference>
<accession>A0A8S9ZFJ7</accession>